<protein>
    <recommendedName>
        <fullName evidence="3">F-box domain-containing protein</fullName>
    </recommendedName>
</protein>
<dbReference type="Proteomes" id="UP000006352">
    <property type="component" value="Unassembled WGS sequence"/>
</dbReference>
<evidence type="ECO:0008006" key="3">
    <source>
        <dbReference type="Google" id="ProtNLM"/>
    </source>
</evidence>
<name>J4G4A3_9APHY</name>
<dbReference type="EMBL" id="HE797017">
    <property type="protein sequence ID" value="CCM01083.1"/>
    <property type="molecule type" value="Genomic_DNA"/>
</dbReference>
<dbReference type="HOGENOM" id="CLU_036316_4_1_1"/>
<dbReference type="InParanoid" id="J4G4A3"/>
<dbReference type="OrthoDB" id="2802122at2759"/>
<dbReference type="RefSeq" id="XP_012180366.1">
    <property type="nucleotide sequence ID" value="XM_012324976.1"/>
</dbReference>
<evidence type="ECO:0000313" key="2">
    <source>
        <dbReference type="Proteomes" id="UP000006352"/>
    </source>
</evidence>
<sequence length="402" mass="44936">MISELPQEVYDLVIDHLWDDKVSLAACSLTCRAWLPSSRTHIFRDIHLKSPSACFRFKNLLETSTIAPLVRKMAVQAYHFLHKHPALRDEDTMWESRIPTLLSLLPGLIELEIACLSWSTLRLTAAKESAFLSRLAHLKHLTLSDVHFETPAQVLSVLLAAPGLETLRFDRVYCNSSLPCVSLESLVCRIPKACTPPPPPSSYAPIFPMSNAGGQALRNLTLRPASPPNFVIDWLLATGEVKLRNLNVHWRDRRNTTALCALLSAAGPYLEHLYMELTNGVAVQVQDEMNFGLLTALRSVCFEGFVLPDCGTCFSAMISQLSSPFLKRVKISLLARWADDLRTLDWKQLDTALSRERFAGVEVTLHVNIAMSRANKGVDARALVELSLPRFQKLGILQVRCT</sequence>
<accession>J4G4A3</accession>
<dbReference type="STRING" id="599839.J4G4A3"/>
<evidence type="ECO:0000313" key="1">
    <source>
        <dbReference type="EMBL" id="CCM01083.1"/>
    </source>
</evidence>
<dbReference type="SUPFAM" id="SSF52047">
    <property type="entry name" value="RNI-like"/>
    <property type="match status" value="1"/>
</dbReference>
<proteinExistence type="predicted"/>
<gene>
    <name evidence="1" type="ORF">FIBRA_03131</name>
</gene>
<keyword evidence="2" id="KW-1185">Reference proteome</keyword>
<dbReference type="GeneID" id="24095994"/>
<organism evidence="1 2">
    <name type="scientific">Fibroporia radiculosa</name>
    <dbReference type="NCBI Taxonomy" id="599839"/>
    <lineage>
        <taxon>Eukaryota</taxon>
        <taxon>Fungi</taxon>
        <taxon>Dikarya</taxon>
        <taxon>Basidiomycota</taxon>
        <taxon>Agaricomycotina</taxon>
        <taxon>Agaricomycetes</taxon>
        <taxon>Polyporales</taxon>
        <taxon>Fibroporiaceae</taxon>
        <taxon>Fibroporia</taxon>
    </lineage>
</organism>
<reference evidence="1 2" key="1">
    <citation type="journal article" date="2012" name="Appl. Environ. Microbiol.">
        <title>Short-read sequencing for genomic analysis of the brown rot fungus Fibroporia radiculosa.</title>
        <authorList>
            <person name="Tang J.D."/>
            <person name="Perkins A.D."/>
            <person name="Sonstegard T.S."/>
            <person name="Schroeder S.G."/>
            <person name="Burgess S.C."/>
            <person name="Diehl S.V."/>
        </authorList>
    </citation>
    <scope>NUCLEOTIDE SEQUENCE [LARGE SCALE GENOMIC DNA]</scope>
    <source>
        <strain evidence="1 2">TFFH 294</strain>
    </source>
</reference>
<dbReference type="AlphaFoldDB" id="J4G4A3"/>